<evidence type="ECO:0000259" key="6">
    <source>
        <dbReference type="Pfam" id="PF00152"/>
    </source>
</evidence>
<dbReference type="PANTHER" id="PTHR22594:SF5">
    <property type="entry name" value="ASPARTATE--TRNA LIGASE, MITOCHONDRIAL"/>
    <property type="match status" value="1"/>
</dbReference>
<evidence type="ECO:0000256" key="1">
    <source>
        <dbReference type="ARBA" id="ARBA00022598"/>
    </source>
</evidence>
<evidence type="ECO:0000313" key="7">
    <source>
        <dbReference type="EMBL" id="KAK5986079.1"/>
    </source>
</evidence>
<evidence type="ECO:0000313" key="8">
    <source>
        <dbReference type="Proteomes" id="UP001331761"/>
    </source>
</evidence>
<dbReference type="InterPro" id="IPR002312">
    <property type="entry name" value="Asp/Asn-tRNA-synth_IIb"/>
</dbReference>
<comment type="caution">
    <text evidence="7">The sequence shown here is derived from an EMBL/GenBank/DDBJ whole genome shotgun (WGS) entry which is preliminary data.</text>
</comment>
<dbReference type="GO" id="GO:0005739">
    <property type="term" value="C:mitochondrion"/>
    <property type="evidence" value="ECO:0007669"/>
    <property type="project" value="TreeGrafter"/>
</dbReference>
<keyword evidence="5" id="KW-0030">Aminoacyl-tRNA synthetase</keyword>
<dbReference type="Proteomes" id="UP001331761">
    <property type="component" value="Unassembled WGS sequence"/>
</dbReference>
<dbReference type="PANTHER" id="PTHR22594">
    <property type="entry name" value="ASPARTYL/LYSYL-TRNA SYNTHETASE"/>
    <property type="match status" value="1"/>
</dbReference>
<keyword evidence="1 7" id="KW-0436">Ligase</keyword>
<evidence type="ECO:0000256" key="2">
    <source>
        <dbReference type="ARBA" id="ARBA00022741"/>
    </source>
</evidence>
<dbReference type="EMBL" id="WIXE01001034">
    <property type="protein sequence ID" value="KAK5986079.1"/>
    <property type="molecule type" value="Genomic_DNA"/>
</dbReference>
<accession>A0AAN8G027</accession>
<dbReference type="Pfam" id="PF00152">
    <property type="entry name" value="tRNA-synt_2"/>
    <property type="match status" value="1"/>
</dbReference>
<evidence type="ECO:0000256" key="4">
    <source>
        <dbReference type="ARBA" id="ARBA00022917"/>
    </source>
</evidence>
<evidence type="ECO:0000256" key="5">
    <source>
        <dbReference type="ARBA" id="ARBA00023146"/>
    </source>
</evidence>
<dbReference type="InterPro" id="IPR004364">
    <property type="entry name" value="Aa-tRNA-synt_II"/>
</dbReference>
<dbReference type="GO" id="GO:0004815">
    <property type="term" value="F:aspartate-tRNA ligase activity"/>
    <property type="evidence" value="ECO:0007669"/>
    <property type="project" value="TreeGrafter"/>
</dbReference>
<protein>
    <submittedName>
        <fullName evidence="7">tRNA ligase class II</fullName>
    </submittedName>
</protein>
<dbReference type="AlphaFoldDB" id="A0AAN8G027"/>
<keyword evidence="3" id="KW-0067">ATP-binding</keyword>
<dbReference type="InterPro" id="IPR045864">
    <property type="entry name" value="aa-tRNA-synth_II/BPL/LPL"/>
</dbReference>
<keyword evidence="8" id="KW-1185">Reference proteome</keyword>
<dbReference type="SUPFAM" id="SSF55681">
    <property type="entry name" value="Class II aaRS and biotin synthetases"/>
    <property type="match status" value="1"/>
</dbReference>
<proteinExistence type="predicted"/>
<dbReference type="GO" id="GO:0005524">
    <property type="term" value="F:ATP binding"/>
    <property type="evidence" value="ECO:0007669"/>
    <property type="project" value="UniProtKB-KW"/>
</dbReference>
<gene>
    <name evidence="7" type="ORF">GCK32_005865</name>
</gene>
<organism evidence="7 8">
    <name type="scientific">Trichostrongylus colubriformis</name>
    <name type="common">Black scour worm</name>
    <dbReference type="NCBI Taxonomy" id="6319"/>
    <lineage>
        <taxon>Eukaryota</taxon>
        <taxon>Metazoa</taxon>
        <taxon>Ecdysozoa</taxon>
        <taxon>Nematoda</taxon>
        <taxon>Chromadorea</taxon>
        <taxon>Rhabditida</taxon>
        <taxon>Rhabditina</taxon>
        <taxon>Rhabditomorpha</taxon>
        <taxon>Strongyloidea</taxon>
        <taxon>Trichostrongylidae</taxon>
        <taxon>Trichostrongylus</taxon>
    </lineage>
</organism>
<feature type="domain" description="Aminoacyl-tRNA synthetase class II (D/K/N)" evidence="6">
    <location>
        <begin position="10"/>
        <end position="145"/>
    </location>
</feature>
<keyword evidence="4" id="KW-0648">Protein biosynthesis</keyword>
<name>A0AAN8G027_TRICO</name>
<evidence type="ECO:0000256" key="3">
    <source>
        <dbReference type="ARBA" id="ARBA00022840"/>
    </source>
</evidence>
<dbReference type="GO" id="GO:0006422">
    <property type="term" value="P:aspartyl-tRNA aminoacylation"/>
    <property type="evidence" value="ECO:0007669"/>
    <property type="project" value="TreeGrafter"/>
</dbReference>
<dbReference type="PRINTS" id="PR01042">
    <property type="entry name" value="TRNASYNTHASP"/>
</dbReference>
<reference evidence="7 8" key="1">
    <citation type="submission" date="2019-10" db="EMBL/GenBank/DDBJ databases">
        <title>Assembly and Annotation for the nematode Trichostrongylus colubriformis.</title>
        <authorList>
            <person name="Martin J."/>
        </authorList>
    </citation>
    <scope>NUCLEOTIDE SEQUENCE [LARGE SCALE GENOMIC DNA]</scope>
    <source>
        <strain evidence="7">G859</strain>
        <tissue evidence="7">Whole worm</tissue>
    </source>
</reference>
<keyword evidence="2" id="KW-0547">Nucleotide-binding</keyword>
<dbReference type="Gene3D" id="3.30.930.10">
    <property type="entry name" value="Bira Bifunctional Protein, Domain 2"/>
    <property type="match status" value="1"/>
</dbReference>
<sequence length="186" mass="20684">MNTHMILHFHQICLHWIVDFPLFSMEDDQLVATHHPFTAPIDSHREWLTDKSKIAKIIGQHYDLVINGVEMGGGSIRIHNSEEQARVLKILQVDTQEMNHLLEALSHGAPPHGGFALGLDRYIALLVGEGDPAVPVREVIAFPKSKEGRDLLCKAPTSPSSDQLERYGIVFKEAVSSNKRVANVAP</sequence>